<dbReference type="Pfam" id="PF07022">
    <property type="entry name" value="Phage_CI_repr"/>
    <property type="match status" value="1"/>
</dbReference>
<dbReference type="EMBL" id="CP104006">
    <property type="protein sequence ID" value="UWM43545.1"/>
    <property type="molecule type" value="Genomic_DNA"/>
</dbReference>
<gene>
    <name evidence="2" type="ORF">N0H69_12475</name>
</gene>
<dbReference type="CDD" id="cd00093">
    <property type="entry name" value="HTH_XRE"/>
    <property type="match status" value="1"/>
</dbReference>
<accession>A0ABY5ULZ6</accession>
<dbReference type="Proteomes" id="UP001057860">
    <property type="component" value="Chromosome"/>
</dbReference>
<sequence length="143" mass="16139">MNKENNSKEPAIAGRLYQLMSKTGINKSGLARICGVSPQAAGRWFTKGKMSKDSALKLSEAFGVSLAWLLSDDSEAEERSLDNPMVLDEQHRELLNLFDRLPESEKDNHIASLRSMIENYDRLFGELVKTRNIKDIIEAKNNK</sequence>
<organism evidence="2 3">
    <name type="scientific">Yersinia alsatica</name>
    <dbReference type="NCBI Taxonomy" id="2890317"/>
    <lineage>
        <taxon>Bacteria</taxon>
        <taxon>Pseudomonadati</taxon>
        <taxon>Pseudomonadota</taxon>
        <taxon>Gammaproteobacteria</taxon>
        <taxon>Enterobacterales</taxon>
        <taxon>Yersiniaceae</taxon>
        <taxon>Yersinia</taxon>
    </lineage>
</organism>
<evidence type="ECO:0000313" key="3">
    <source>
        <dbReference type="Proteomes" id="UP001057860"/>
    </source>
</evidence>
<dbReference type="InterPro" id="IPR010982">
    <property type="entry name" value="Lambda_DNA-bd_dom_sf"/>
</dbReference>
<keyword evidence="3" id="KW-1185">Reference proteome</keyword>
<protein>
    <submittedName>
        <fullName evidence="2">Helix-turn-helix domain-containing protein</fullName>
    </submittedName>
</protein>
<dbReference type="Gene3D" id="1.10.260.40">
    <property type="entry name" value="lambda repressor-like DNA-binding domains"/>
    <property type="match status" value="1"/>
</dbReference>
<evidence type="ECO:0000259" key="1">
    <source>
        <dbReference type="PROSITE" id="PS50943"/>
    </source>
</evidence>
<dbReference type="InterPro" id="IPR010744">
    <property type="entry name" value="Phage_CI_N"/>
</dbReference>
<dbReference type="SMART" id="SM00530">
    <property type="entry name" value="HTH_XRE"/>
    <property type="match status" value="1"/>
</dbReference>
<feature type="domain" description="HTH cro/C1-type" evidence="1">
    <location>
        <begin position="16"/>
        <end position="69"/>
    </location>
</feature>
<dbReference type="InterPro" id="IPR001387">
    <property type="entry name" value="Cro/C1-type_HTH"/>
</dbReference>
<dbReference type="PROSITE" id="PS50943">
    <property type="entry name" value="HTH_CROC1"/>
    <property type="match status" value="1"/>
</dbReference>
<reference evidence="2" key="1">
    <citation type="submission" date="2022-08" db="EMBL/GenBank/DDBJ databases">
        <authorList>
            <person name="Bogun A."/>
            <person name="Kislichkina A."/>
            <person name="Solomentsev V."/>
            <person name="Skryabin Y."/>
            <person name="Sizova A."/>
            <person name="Platonov M."/>
            <person name="Dentovskaya S."/>
        </authorList>
    </citation>
    <scope>NUCLEOTIDE SEQUENCE</scope>
    <source>
        <strain evidence="2">SCPM-O-B-7604</strain>
    </source>
</reference>
<dbReference type="GeneID" id="75140828"/>
<name>A0ABY5ULZ6_9GAMM</name>
<evidence type="ECO:0000313" key="2">
    <source>
        <dbReference type="EMBL" id="UWM43545.1"/>
    </source>
</evidence>
<dbReference type="RefSeq" id="WP_050152250.1">
    <property type="nucleotide sequence ID" value="NZ_CP104006.1"/>
</dbReference>
<dbReference type="SUPFAM" id="SSF47413">
    <property type="entry name" value="lambda repressor-like DNA-binding domains"/>
    <property type="match status" value="1"/>
</dbReference>
<proteinExistence type="predicted"/>